<protein>
    <submittedName>
        <fullName evidence="13">OLC1v1001602C1</fullName>
    </submittedName>
</protein>
<dbReference type="InterPro" id="IPR050665">
    <property type="entry name" value="Cytochrome_P450_Monooxygen"/>
</dbReference>
<reference evidence="13" key="1">
    <citation type="submission" date="2023-03" db="EMBL/GenBank/DDBJ databases">
        <authorList>
            <person name="Julca I."/>
        </authorList>
    </citation>
    <scope>NUCLEOTIDE SEQUENCE</scope>
</reference>
<dbReference type="PANTHER" id="PTHR24282">
    <property type="entry name" value="CYTOCHROME P450 FAMILY MEMBER"/>
    <property type="match status" value="1"/>
</dbReference>
<comment type="cofactor">
    <cofactor evidence="11">
        <name>heme</name>
        <dbReference type="ChEBI" id="CHEBI:30413"/>
    </cofactor>
</comment>
<dbReference type="GO" id="GO:0016705">
    <property type="term" value="F:oxidoreductase activity, acting on paired donors, with incorporation or reduction of molecular oxygen"/>
    <property type="evidence" value="ECO:0007669"/>
    <property type="project" value="InterPro"/>
</dbReference>
<dbReference type="PROSITE" id="PS00086">
    <property type="entry name" value="CYTOCHROME_P450"/>
    <property type="match status" value="1"/>
</dbReference>
<keyword evidence="9 12" id="KW-0503">Monooxygenase</keyword>
<dbReference type="PANTHER" id="PTHR24282:SF196">
    <property type="entry name" value="CYTOCHROME P450 714C2"/>
    <property type="match status" value="1"/>
</dbReference>
<evidence type="ECO:0000256" key="8">
    <source>
        <dbReference type="ARBA" id="ARBA00023004"/>
    </source>
</evidence>
<dbReference type="SUPFAM" id="SSF48264">
    <property type="entry name" value="Cytochrome P450"/>
    <property type="match status" value="1"/>
</dbReference>
<proteinExistence type="inferred from homology"/>
<evidence type="ECO:0000313" key="13">
    <source>
        <dbReference type="EMBL" id="CAI9103156.1"/>
    </source>
</evidence>
<dbReference type="Gene3D" id="1.10.630.10">
    <property type="entry name" value="Cytochrome P450"/>
    <property type="match status" value="1"/>
</dbReference>
<dbReference type="EMBL" id="OX459121">
    <property type="protein sequence ID" value="CAI9103156.1"/>
    <property type="molecule type" value="Genomic_DNA"/>
</dbReference>
<dbReference type="InterPro" id="IPR017972">
    <property type="entry name" value="Cyt_P450_CS"/>
</dbReference>
<evidence type="ECO:0000256" key="11">
    <source>
        <dbReference type="PIRSR" id="PIRSR602401-1"/>
    </source>
</evidence>
<evidence type="ECO:0000313" key="14">
    <source>
        <dbReference type="Proteomes" id="UP001161247"/>
    </source>
</evidence>
<evidence type="ECO:0000256" key="6">
    <source>
        <dbReference type="ARBA" id="ARBA00022989"/>
    </source>
</evidence>
<evidence type="ECO:0000256" key="2">
    <source>
        <dbReference type="ARBA" id="ARBA00010617"/>
    </source>
</evidence>
<keyword evidence="3 11" id="KW-0349">Heme</keyword>
<evidence type="ECO:0000256" key="10">
    <source>
        <dbReference type="ARBA" id="ARBA00023136"/>
    </source>
</evidence>
<feature type="binding site" description="axial binding residue" evidence="11">
    <location>
        <position position="72"/>
    </location>
    <ligand>
        <name>heme</name>
        <dbReference type="ChEBI" id="CHEBI:30413"/>
    </ligand>
    <ligandPart>
        <name>Fe</name>
        <dbReference type="ChEBI" id="CHEBI:18248"/>
    </ligandPart>
</feature>
<dbReference type="InterPro" id="IPR001128">
    <property type="entry name" value="Cyt_P450"/>
</dbReference>
<dbReference type="GO" id="GO:0004497">
    <property type="term" value="F:monooxygenase activity"/>
    <property type="evidence" value="ECO:0007669"/>
    <property type="project" value="UniProtKB-KW"/>
</dbReference>
<keyword evidence="5 11" id="KW-0479">Metal-binding</keyword>
<organism evidence="13 14">
    <name type="scientific">Oldenlandia corymbosa var. corymbosa</name>
    <dbReference type="NCBI Taxonomy" id="529605"/>
    <lineage>
        <taxon>Eukaryota</taxon>
        <taxon>Viridiplantae</taxon>
        <taxon>Streptophyta</taxon>
        <taxon>Embryophyta</taxon>
        <taxon>Tracheophyta</taxon>
        <taxon>Spermatophyta</taxon>
        <taxon>Magnoliopsida</taxon>
        <taxon>eudicotyledons</taxon>
        <taxon>Gunneridae</taxon>
        <taxon>Pentapetalae</taxon>
        <taxon>asterids</taxon>
        <taxon>lamiids</taxon>
        <taxon>Gentianales</taxon>
        <taxon>Rubiaceae</taxon>
        <taxon>Rubioideae</taxon>
        <taxon>Spermacoceae</taxon>
        <taxon>Hedyotis-Oldenlandia complex</taxon>
        <taxon>Oldenlandia</taxon>
    </lineage>
</organism>
<dbReference type="AlphaFoldDB" id="A0AAV1D6S8"/>
<comment type="similarity">
    <text evidence="2 12">Belongs to the cytochrome P450 family.</text>
</comment>
<dbReference type="GO" id="GO:0020037">
    <property type="term" value="F:heme binding"/>
    <property type="evidence" value="ECO:0007669"/>
    <property type="project" value="InterPro"/>
</dbReference>
<comment type="subcellular location">
    <subcellularLocation>
        <location evidence="1">Membrane</location>
    </subcellularLocation>
</comment>
<keyword evidence="8 11" id="KW-0408">Iron</keyword>
<dbReference type="GO" id="GO:0016020">
    <property type="term" value="C:membrane"/>
    <property type="evidence" value="ECO:0007669"/>
    <property type="project" value="UniProtKB-SubCell"/>
</dbReference>
<evidence type="ECO:0000256" key="7">
    <source>
        <dbReference type="ARBA" id="ARBA00023002"/>
    </source>
</evidence>
<evidence type="ECO:0000256" key="4">
    <source>
        <dbReference type="ARBA" id="ARBA00022692"/>
    </source>
</evidence>
<dbReference type="GO" id="GO:0005506">
    <property type="term" value="F:iron ion binding"/>
    <property type="evidence" value="ECO:0007669"/>
    <property type="project" value="InterPro"/>
</dbReference>
<dbReference type="PRINTS" id="PR00463">
    <property type="entry name" value="EP450I"/>
</dbReference>
<keyword evidence="7 12" id="KW-0560">Oxidoreductase</keyword>
<dbReference type="InterPro" id="IPR002401">
    <property type="entry name" value="Cyt_P450_E_grp-I"/>
</dbReference>
<keyword evidence="6" id="KW-1133">Transmembrane helix</keyword>
<evidence type="ECO:0000256" key="12">
    <source>
        <dbReference type="RuleBase" id="RU000461"/>
    </source>
</evidence>
<accession>A0AAV1D6S8</accession>
<keyword evidence="4" id="KW-0812">Transmembrane</keyword>
<dbReference type="Pfam" id="PF00067">
    <property type="entry name" value="p450"/>
    <property type="match status" value="1"/>
</dbReference>
<sequence length="122" mass="13771">MSREVYEDMKVGNIAITKGVVVWTFVLALHTDPEIQGNSSYEFNPQKFADGDVKTCKYPQAYMPFGIGPRVCLGEHLATMEFKILIALIVSRFTLSPTYVHSPILRYIIVPQYGVNLCVKKL</sequence>
<name>A0AAV1D6S8_OLDCO</name>
<evidence type="ECO:0000256" key="5">
    <source>
        <dbReference type="ARBA" id="ARBA00022723"/>
    </source>
</evidence>
<evidence type="ECO:0000256" key="3">
    <source>
        <dbReference type="ARBA" id="ARBA00022617"/>
    </source>
</evidence>
<dbReference type="Proteomes" id="UP001161247">
    <property type="component" value="Chromosome 4"/>
</dbReference>
<keyword evidence="10" id="KW-0472">Membrane</keyword>
<evidence type="ECO:0000256" key="9">
    <source>
        <dbReference type="ARBA" id="ARBA00023033"/>
    </source>
</evidence>
<evidence type="ECO:0000256" key="1">
    <source>
        <dbReference type="ARBA" id="ARBA00004370"/>
    </source>
</evidence>
<gene>
    <name evidence="13" type="ORF">OLC1_LOCUS12375</name>
</gene>
<keyword evidence="14" id="KW-1185">Reference proteome</keyword>
<dbReference type="InterPro" id="IPR036396">
    <property type="entry name" value="Cyt_P450_sf"/>
</dbReference>